<dbReference type="SUPFAM" id="SSF55144">
    <property type="entry name" value="LigT-like"/>
    <property type="match status" value="1"/>
</dbReference>
<accession>A0A848LEX4</accession>
<sequence length="176" mass="19699">MRTNFTADPSTAPLLVTVELDAESFARLDGLRRRYFPAERNFIPAHVSLFHHLPPTERDTVERALAGAAARPAPVLRFGRLRRLGRGMATDVEAPELASVHRELAAAFAPWLTPQDRQPFRPHVTLMNKATPDEAERAFAELGASWMHWDGRGEALLLWRYLGGPWALLARLPFGA</sequence>
<dbReference type="Pfam" id="PF13563">
    <property type="entry name" value="2_5_RNA_ligase2"/>
    <property type="match status" value="1"/>
</dbReference>
<dbReference type="GO" id="GO:0016874">
    <property type="term" value="F:ligase activity"/>
    <property type="evidence" value="ECO:0007669"/>
    <property type="project" value="UniProtKB-KW"/>
</dbReference>
<dbReference type="Gene3D" id="3.90.1140.10">
    <property type="entry name" value="Cyclic phosphodiesterase"/>
    <property type="match status" value="1"/>
</dbReference>
<name>A0A848LEX4_9BACT</name>
<dbReference type="EMBL" id="JABBJJ010000038">
    <property type="protein sequence ID" value="NMO15395.1"/>
    <property type="molecule type" value="Genomic_DNA"/>
</dbReference>
<dbReference type="Proteomes" id="UP000518300">
    <property type="component" value="Unassembled WGS sequence"/>
</dbReference>
<dbReference type="RefSeq" id="WP_169344687.1">
    <property type="nucleotide sequence ID" value="NZ_JABBJJ010000038.1"/>
</dbReference>
<dbReference type="InterPro" id="IPR009097">
    <property type="entry name" value="Cyclic_Pdiesterase"/>
</dbReference>
<gene>
    <name evidence="1" type="ORF">HG543_11090</name>
</gene>
<reference evidence="1 2" key="1">
    <citation type="submission" date="2020-04" db="EMBL/GenBank/DDBJ databases">
        <title>Draft genome of Pyxidicoccus fallax type strain.</title>
        <authorList>
            <person name="Whitworth D.E."/>
        </authorList>
    </citation>
    <scope>NUCLEOTIDE SEQUENCE [LARGE SCALE GENOMIC DNA]</scope>
    <source>
        <strain evidence="1 2">DSM 14698</strain>
    </source>
</reference>
<evidence type="ECO:0000313" key="1">
    <source>
        <dbReference type="EMBL" id="NMO15395.1"/>
    </source>
</evidence>
<dbReference type="AlphaFoldDB" id="A0A848LEX4"/>
<protein>
    <submittedName>
        <fullName evidence="1">2'-5' RNA ligase family protein</fullName>
    </submittedName>
</protein>
<organism evidence="1 2">
    <name type="scientific">Pyxidicoccus fallax</name>
    <dbReference type="NCBI Taxonomy" id="394095"/>
    <lineage>
        <taxon>Bacteria</taxon>
        <taxon>Pseudomonadati</taxon>
        <taxon>Myxococcota</taxon>
        <taxon>Myxococcia</taxon>
        <taxon>Myxococcales</taxon>
        <taxon>Cystobacterineae</taxon>
        <taxon>Myxococcaceae</taxon>
        <taxon>Pyxidicoccus</taxon>
    </lineage>
</organism>
<evidence type="ECO:0000313" key="2">
    <source>
        <dbReference type="Proteomes" id="UP000518300"/>
    </source>
</evidence>
<comment type="caution">
    <text evidence="1">The sequence shown here is derived from an EMBL/GenBank/DDBJ whole genome shotgun (WGS) entry which is preliminary data.</text>
</comment>
<keyword evidence="1" id="KW-0436">Ligase</keyword>
<keyword evidence="2" id="KW-1185">Reference proteome</keyword>
<proteinExistence type="predicted"/>